<protein>
    <recommendedName>
        <fullName evidence="4">Ankyrin</fullName>
    </recommendedName>
</protein>
<gene>
    <name evidence="2" type="ORF">LUZ63_015984</name>
</gene>
<evidence type="ECO:0000313" key="3">
    <source>
        <dbReference type="Proteomes" id="UP001151287"/>
    </source>
</evidence>
<dbReference type="EMBL" id="JAMQYH010000004">
    <property type="protein sequence ID" value="KAJ1691829.1"/>
    <property type="molecule type" value="Genomic_DNA"/>
</dbReference>
<proteinExistence type="predicted"/>
<feature type="repeat" description="ANK" evidence="1">
    <location>
        <begin position="61"/>
        <end position="90"/>
    </location>
</feature>
<dbReference type="Pfam" id="PF12796">
    <property type="entry name" value="Ank_2"/>
    <property type="match status" value="1"/>
</dbReference>
<dbReference type="PROSITE" id="PS50088">
    <property type="entry name" value="ANK_REPEAT"/>
    <property type="match status" value="3"/>
</dbReference>
<organism evidence="2 3">
    <name type="scientific">Rhynchospora breviuscula</name>
    <dbReference type="NCBI Taxonomy" id="2022672"/>
    <lineage>
        <taxon>Eukaryota</taxon>
        <taxon>Viridiplantae</taxon>
        <taxon>Streptophyta</taxon>
        <taxon>Embryophyta</taxon>
        <taxon>Tracheophyta</taxon>
        <taxon>Spermatophyta</taxon>
        <taxon>Magnoliopsida</taxon>
        <taxon>Liliopsida</taxon>
        <taxon>Poales</taxon>
        <taxon>Cyperaceae</taxon>
        <taxon>Cyperoideae</taxon>
        <taxon>Rhynchosporeae</taxon>
        <taxon>Rhynchospora</taxon>
    </lineage>
</organism>
<dbReference type="Proteomes" id="UP001151287">
    <property type="component" value="Unassembled WGS sequence"/>
</dbReference>
<dbReference type="InterPro" id="IPR036770">
    <property type="entry name" value="Ankyrin_rpt-contain_sf"/>
</dbReference>
<dbReference type="PROSITE" id="PS50297">
    <property type="entry name" value="ANK_REP_REGION"/>
    <property type="match status" value="3"/>
</dbReference>
<sequence length="206" mass="22293">MGGHATIARYLLSHGANPLALNRLGVTPLHWAATHGQDELVNFFLSLGVPVDINSNRWPGTPLTVAATFGRASTVKILLEHHADVNGAENTEFTPILSSVHAGSLECTKLIIKAGADLNINCPLAMACNRGLIEIVKCLLEAGADPNICNENGWLPIETAGMGKKWDIVEMLFPLTSPVPEVRDWSVQRMLKYVKSNAFKKKLCAS</sequence>
<dbReference type="OrthoDB" id="687050at2759"/>
<dbReference type="AlphaFoldDB" id="A0A9Q0HMX0"/>
<evidence type="ECO:0000313" key="2">
    <source>
        <dbReference type="EMBL" id="KAJ1691829.1"/>
    </source>
</evidence>
<reference evidence="2" key="1">
    <citation type="journal article" date="2022" name="Cell">
        <title>Repeat-based holocentromeres influence genome architecture and karyotype evolution.</title>
        <authorList>
            <person name="Hofstatter P.G."/>
            <person name="Thangavel G."/>
            <person name="Lux T."/>
            <person name="Neumann P."/>
            <person name="Vondrak T."/>
            <person name="Novak P."/>
            <person name="Zhang M."/>
            <person name="Costa L."/>
            <person name="Castellani M."/>
            <person name="Scott A."/>
            <person name="Toegelov H."/>
            <person name="Fuchs J."/>
            <person name="Mata-Sucre Y."/>
            <person name="Dias Y."/>
            <person name="Vanzela A.L.L."/>
            <person name="Huettel B."/>
            <person name="Almeida C.C.S."/>
            <person name="Simkova H."/>
            <person name="Souza G."/>
            <person name="Pedrosa-Harand A."/>
            <person name="Macas J."/>
            <person name="Mayer K.F.X."/>
            <person name="Houben A."/>
            <person name="Marques A."/>
        </authorList>
    </citation>
    <scope>NUCLEOTIDE SEQUENCE</scope>
    <source>
        <strain evidence="2">RhyBre1mFocal</strain>
    </source>
</reference>
<dbReference type="Gene3D" id="1.25.40.20">
    <property type="entry name" value="Ankyrin repeat-containing domain"/>
    <property type="match status" value="1"/>
</dbReference>
<dbReference type="InterPro" id="IPR051616">
    <property type="entry name" value="Cul2-RING_E3_ligase_SR"/>
</dbReference>
<dbReference type="PANTHER" id="PTHR46224:SF34">
    <property type="entry name" value="OS01G0171100 PROTEIN"/>
    <property type="match status" value="1"/>
</dbReference>
<dbReference type="InterPro" id="IPR002110">
    <property type="entry name" value="Ankyrin_rpt"/>
</dbReference>
<dbReference type="Pfam" id="PF13637">
    <property type="entry name" value="Ank_4"/>
    <property type="match status" value="1"/>
</dbReference>
<keyword evidence="1" id="KW-0040">ANK repeat</keyword>
<dbReference type="PANTHER" id="PTHR46224">
    <property type="entry name" value="ANKYRIN REPEAT FAMILY PROTEIN"/>
    <property type="match status" value="1"/>
</dbReference>
<accession>A0A9Q0HMX0</accession>
<dbReference type="PRINTS" id="PR01415">
    <property type="entry name" value="ANKYRIN"/>
</dbReference>
<dbReference type="SUPFAM" id="SSF48403">
    <property type="entry name" value="Ankyrin repeat"/>
    <property type="match status" value="1"/>
</dbReference>
<evidence type="ECO:0008006" key="4">
    <source>
        <dbReference type="Google" id="ProtNLM"/>
    </source>
</evidence>
<dbReference type="SMART" id="SM00248">
    <property type="entry name" value="ANK"/>
    <property type="match status" value="4"/>
</dbReference>
<feature type="repeat" description="ANK" evidence="1">
    <location>
        <begin position="119"/>
        <end position="151"/>
    </location>
</feature>
<dbReference type="Pfam" id="PF00023">
    <property type="entry name" value="Ank"/>
    <property type="match status" value="1"/>
</dbReference>
<evidence type="ECO:0000256" key="1">
    <source>
        <dbReference type="PROSITE-ProRule" id="PRU00023"/>
    </source>
</evidence>
<feature type="repeat" description="ANK" evidence="1">
    <location>
        <begin position="24"/>
        <end position="56"/>
    </location>
</feature>
<keyword evidence="3" id="KW-1185">Reference proteome</keyword>
<name>A0A9Q0HMX0_9POAL</name>
<comment type="caution">
    <text evidence="2">The sequence shown here is derived from an EMBL/GenBank/DDBJ whole genome shotgun (WGS) entry which is preliminary data.</text>
</comment>